<dbReference type="RefSeq" id="XP_032039181.1">
    <property type="nucleotide sequence ID" value="XM_032183290.1"/>
</dbReference>
<feature type="disulfide bond" evidence="11">
    <location>
        <begin position="183"/>
        <end position="198"/>
    </location>
</feature>
<dbReference type="Proteomes" id="UP000504639">
    <property type="component" value="Chromosome 2"/>
</dbReference>
<dbReference type="PROSITE" id="PS50017">
    <property type="entry name" value="DEATH_DOMAIN"/>
    <property type="match status" value="1"/>
</dbReference>
<dbReference type="InterPro" id="IPR011029">
    <property type="entry name" value="DEATH-like_dom_sf"/>
</dbReference>
<dbReference type="Pfam" id="PF00531">
    <property type="entry name" value="Death"/>
    <property type="match status" value="1"/>
</dbReference>
<keyword evidence="2" id="KW-1003">Cell membrane</keyword>
<keyword evidence="6" id="KW-0677">Repeat</keyword>
<keyword evidence="5" id="KW-0732">Signal</keyword>
<evidence type="ECO:0000256" key="10">
    <source>
        <dbReference type="ARBA" id="ARBA00023180"/>
    </source>
</evidence>
<dbReference type="GO" id="GO:0006915">
    <property type="term" value="P:apoptotic process"/>
    <property type="evidence" value="ECO:0007669"/>
    <property type="project" value="UniProtKB-KW"/>
</dbReference>
<accession>A0A6J3CJN1</accession>
<dbReference type="InterPro" id="IPR001368">
    <property type="entry name" value="TNFR/NGFR_Cys_rich_reg"/>
</dbReference>
<dbReference type="SUPFAM" id="SSF47986">
    <property type="entry name" value="DEATH domain"/>
    <property type="match status" value="1"/>
</dbReference>
<evidence type="ECO:0000256" key="5">
    <source>
        <dbReference type="ARBA" id="ARBA00022729"/>
    </source>
</evidence>
<feature type="domain" description="TNFR-Cys" evidence="15">
    <location>
        <begin position="182"/>
        <end position="223"/>
    </location>
</feature>
<evidence type="ECO:0000256" key="9">
    <source>
        <dbReference type="ARBA" id="ARBA00023157"/>
    </source>
</evidence>
<dbReference type="AlphaFoldDB" id="A0A6J3CJN1"/>
<evidence type="ECO:0000259" key="15">
    <source>
        <dbReference type="PROSITE" id="PS50050"/>
    </source>
</evidence>
<dbReference type="Gene3D" id="2.10.50.10">
    <property type="entry name" value="Tumor Necrosis Factor Receptor, subunit A, domain 2"/>
    <property type="match status" value="3"/>
</dbReference>
<feature type="domain" description="TNFR-Cys" evidence="15">
    <location>
        <begin position="136"/>
        <end position="180"/>
    </location>
</feature>
<feature type="region of interest" description="Disordered" evidence="12">
    <location>
        <begin position="340"/>
        <end position="360"/>
    </location>
</feature>
<dbReference type="Pfam" id="PF00020">
    <property type="entry name" value="TNFR_c6"/>
    <property type="match status" value="3"/>
</dbReference>
<feature type="disulfide bond" evidence="11">
    <location>
        <begin position="205"/>
        <end position="223"/>
    </location>
</feature>
<keyword evidence="4" id="KW-0053">Apoptosis</keyword>
<feature type="disulfide bond" evidence="11">
    <location>
        <begin position="70"/>
        <end position="83"/>
    </location>
</feature>
<feature type="transmembrane region" description="Helical" evidence="13">
    <location>
        <begin position="277"/>
        <end position="297"/>
    </location>
</feature>
<proteinExistence type="predicted"/>
<dbReference type="SMART" id="SM00005">
    <property type="entry name" value="DEATH"/>
    <property type="match status" value="1"/>
</dbReference>
<dbReference type="InterPro" id="IPR041448">
    <property type="entry name" value="TNFR16_TM"/>
</dbReference>
<feature type="compositionally biased region" description="Basic and acidic residues" evidence="12">
    <location>
        <begin position="340"/>
        <end position="353"/>
    </location>
</feature>
<keyword evidence="10" id="KW-0325">Glycoprotein</keyword>
<evidence type="ECO:0000256" key="6">
    <source>
        <dbReference type="ARBA" id="ARBA00022737"/>
    </source>
</evidence>
<dbReference type="GO" id="GO:0048406">
    <property type="term" value="F:nerve growth factor binding"/>
    <property type="evidence" value="ECO:0007669"/>
    <property type="project" value="TreeGrafter"/>
</dbReference>
<feature type="domain" description="Death" evidence="14">
    <location>
        <begin position="377"/>
        <end position="442"/>
    </location>
</feature>
<dbReference type="Gene3D" id="1.10.533.10">
    <property type="entry name" value="Death Domain, Fas"/>
    <property type="match status" value="1"/>
</dbReference>
<feature type="repeat" description="TNFR-Cys" evidence="11">
    <location>
        <begin position="136"/>
        <end position="180"/>
    </location>
</feature>
<organism evidence="16 17">
    <name type="scientific">Aythya fuligula</name>
    <name type="common">Tufted duck</name>
    <name type="synonym">Anas fuligula</name>
    <dbReference type="NCBI Taxonomy" id="219594"/>
    <lineage>
        <taxon>Eukaryota</taxon>
        <taxon>Metazoa</taxon>
        <taxon>Chordata</taxon>
        <taxon>Craniata</taxon>
        <taxon>Vertebrata</taxon>
        <taxon>Euteleostomi</taxon>
        <taxon>Archelosauria</taxon>
        <taxon>Archosauria</taxon>
        <taxon>Dinosauria</taxon>
        <taxon>Saurischia</taxon>
        <taxon>Theropoda</taxon>
        <taxon>Coelurosauria</taxon>
        <taxon>Aves</taxon>
        <taxon>Neognathae</taxon>
        <taxon>Galloanserae</taxon>
        <taxon>Anseriformes</taxon>
        <taxon>Anatidae</taxon>
        <taxon>Aythyinae</taxon>
        <taxon>Aythya</taxon>
    </lineage>
</organism>
<name>A0A6J3CJN1_AYTFU</name>
<comment type="caution">
    <text evidence="11">Lacks conserved residue(s) required for the propagation of feature annotation.</text>
</comment>
<dbReference type="InParanoid" id="A0A6J3CJN1"/>
<keyword evidence="3 13" id="KW-0812">Transmembrane</keyword>
<keyword evidence="7 13" id="KW-1133">Transmembrane helix</keyword>
<dbReference type="KEGG" id="aful:116486809"/>
<feature type="disulfide bond" evidence="11">
    <location>
        <begin position="162"/>
        <end position="180"/>
    </location>
</feature>
<dbReference type="GeneID" id="116486809"/>
<dbReference type="PANTHER" id="PTHR46605">
    <property type="entry name" value="TUMOR NECROSIS FACTOR RECEPTOR"/>
    <property type="match status" value="1"/>
</dbReference>
<dbReference type="InterPro" id="IPR034046">
    <property type="entry name" value="TNFRSF16_N"/>
</dbReference>
<dbReference type="PROSITE" id="PS00652">
    <property type="entry name" value="TNFR_NGFR_1"/>
    <property type="match status" value="1"/>
</dbReference>
<dbReference type="PROSITE" id="PS50050">
    <property type="entry name" value="TNFR_NGFR_2"/>
    <property type="match status" value="4"/>
</dbReference>
<dbReference type="CDD" id="cd13416">
    <property type="entry name" value="TNFRSF16"/>
    <property type="match status" value="1"/>
</dbReference>
<reference evidence="17" key="1">
    <citation type="submission" date="2025-08" db="UniProtKB">
        <authorList>
            <consortium name="RefSeq"/>
        </authorList>
    </citation>
    <scope>IDENTIFICATION</scope>
    <source>
        <tissue evidence="17">Lung</tissue>
    </source>
</reference>
<keyword evidence="16" id="KW-1185">Reference proteome</keyword>
<dbReference type="GO" id="GO:0009986">
    <property type="term" value="C:cell surface"/>
    <property type="evidence" value="ECO:0007669"/>
    <property type="project" value="TreeGrafter"/>
</dbReference>
<feature type="domain" description="TNFR-Cys" evidence="15">
    <location>
        <begin position="92"/>
        <end position="133"/>
    </location>
</feature>
<evidence type="ECO:0000256" key="8">
    <source>
        <dbReference type="ARBA" id="ARBA00023136"/>
    </source>
</evidence>
<dbReference type="Pfam" id="PF18422">
    <property type="entry name" value="TNFR_16_TM"/>
    <property type="match status" value="1"/>
</dbReference>
<dbReference type="GO" id="GO:0007266">
    <property type="term" value="P:Rho protein signal transduction"/>
    <property type="evidence" value="ECO:0007669"/>
    <property type="project" value="TreeGrafter"/>
</dbReference>
<dbReference type="GO" id="GO:0005886">
    <property type="term" value="C:plasma membrane"/>
    <property type="evidence" value="ECO:0007669"/>
    <property type="project" value="UniProtKB-SubCell"/>
</dbReference>
<evidence type="ECO:0000256" key="4">
    <source>
        <dbReference type="ARBA" id="ARBA00022703"/>
    </source>
</evidence>
<dbReference type="InterPro" id="IPR052302">
    <property type="entry name" value="Neurotrophin_rcpt-DD"/>
</dbReference>
<feature type="compositionally biased region" description="Low complexity" evidence="12">
    <location>
        <begin position="247"/>
        <end position="262"/>
    </location>
</feature>
<feature type="domain" description="TNFR-Cys" evidence="15">
    <location>
        <begin position="57"/>
        <end position="90"/>
    </location>
</feature>
<feature type="disulfide bond" evidence="11">
    <location>
        <begin position="159"/>
        <end position="172"/>
    </location>
</feature>
<evidence type="ECO:0000256" key="13">
    <source>
        <dbReference type="SAM" id="Phobius"/>
    </source>
</evidence>
<evidence type="ECO:0000256" key="1">
    <source>
        <dbReference type="ARBA" id="ARBA00004162"/>
    </source>
</evidence>
<feature type="region of interest" description="Disordered" evidence="12">
    <location>
        <begin position="233"/>
        <end position="269"/>
    </location>
</feature>
<feature type="disulfide bond" evidence="11">
    <location>
        <begin position="112"/>
        <end position="125"/>
    </location>
</feature>
<sequence length="448" mass="48220">MYNYMYTYPYTHCTYTYTYPYTHHNYPYTYPYTHHTYTYPYLHHTSFSPQVPARSQQCPSGTYTEDGECCASCPPGFGVAVPCGRTNTQCEPCAENQTFSAVSSALEPCRPCTPCAPSQPLAQPCTATHDTLCASRCARGHYRPPAGNGTGPGRPCQPCRLCHEGYGAVRPCAPTQDAECRPCPQGFYSEERSAEAPCLPCQPACGPGEVMIRACSRLSNTLCMEKDLQILKRAEGDPQKEPRQRQPAPGASAAPTASAASSEFMLPPPEDTGKDIIPVYCSILAAVVVGLLAYVAFKCWHTCRQKQQLAKARAGELGTVPEGEKLHSDSGVFLDTHSLQEPHQHGKAPRPEGRPYGALPPQRQEEVEKLLETGGPGGDWRSLAARLGYGDEAIGTFARGQAPARTLLAAWAATEGATLEALCLALAAVGRQDVAERLAGPGDASSVV</sequence>
<feature type="repeat" description="TNFR-Cys" evidence="11">
    <location>
        <begin position="182"/>
        <end position="223"/>
    </location>
</feature>
<dbReference type="InterPro" id="IPR000488">
    <property type="entry name" value="Death_dom"/>
</dbReference>
<dbReference type="Gene3D" id="6.10.250.1780">
    <property type="match status" value="1"/>
</dbReference>
<evidence type="ECO:0000259" key="14">
    <source>
        <dbReference type="PROSITE" id="PS50017"/>
    </source>
</evidence>
<feature type="repeat" description="TNFR-Cys" evidence="11">
    <location>
        <begin position="92"/>
        <end position="133"/>
    </location>
</feature>
<evidence type="ECO:0000256" key="7">
    <source>
        <dbReference type="ARBA" id="ARBA00022989"/>
    </source>
</evidence>
<evidence type="ECO:0000256" key="2">
    <source>
        <dbReference type="ARBA" id="ARBA00022475"/>
    </source>
</evidence>
<protein>
    <submittedName>
        <fullName evidence="17">Tumor necrosis factor receptor superfamily member 16-like</fullName>
    </submittedName>
</protein>
<evidence type="ECO:0000256" key="12">
    <source>
        <dbReference type="SAM" id="MobiDB-lite"/>
    </source>
</evidence>
<dbReference type="GO" id="GO:0005035">
    <property type="term" value="F:death receptor activity"/>
    <property type="evidence" value="ECO:0007669"/>
    <property type="project" value="TreeGrafter"/>
</dbReference>
<feature type="disulfide bond" evidence="11">
    <location>
        <begin position="115"/>
        <end position="133"/>
    </location>
</feature>
<evidence type="ECO:0000313" key="16">
    <source>
        <dbReference type="Proteomes" id="UP000504639"/>
    </source>
</evidence>
<dbReference type="SUPFAM" id="SSF57586">
    <property type="entry name" value="TNF receptor-like"/>
    <property type="match status" value="2"/>
</dbReference>
<feature type="compositionally biased region" description="Basic and acidic residues" evidence="12">
    <location>
        <begin position="233"/>
        <end position="244"/>
    </location>
</feature>
<evidence type="ECO:0000256" key="11">
    <source>
        <dbReference type="PROSITE-ProRule" id="PRU00206"/>
    </source>
</evidence>
<feature type="repeat" description="TNFR-Cys" evidence="11">
    <location>
        <begin position="57"/>
        <end position="90"/>
    </location>
</feature>
<dbReference type="PANTHER" id="PTHR46605:SF1">
    <property type="entry name" value="DEATH DOMAIN-CONTAINING MEMBRANE PROTEIN NRADD"/>
    <property type="match status" value="1"/>
</dbReference>
<evidence type="ECO:0000256" key="3">
    <source>
        <dbReference type="ARBA" id="ARBA00022692"/>
    </source>
</evidence>
<keyword evidence="8 13" id="KW-0472">Membrane</keyword>
<evidence type="ECO:0000313" key="17">
    <source>
        <dbReference type="RefSeq" id="XP_032039181.1"/>
    </source>
</evidence>
<comment type="subcellular location">
    <subcellularLocation>
        <location evidence="1">Cell membrane</location>
        <topology evidence="1">Single-pass membrane protein</topology>
    </subcellularLocation>
</comment>
<gene>
    <name evidence="17" type="primary">LOC116486809</name>
</gene>
<dbReference type="GO" id="GO:0015026">
    <property type="term" value="F:coreceptor activity"/>
    <property type="evidence" value="ECO:0007669"/>
    <property type="project" value="TreeGrafter"/>
</dbReference>
<dbReference type="SMART" id="SM00208">
    <property type="entry name" value="TNFR"/>
    <property type="match status" value="4"/>
</dbReference>
<keyword evidence="9 11" id="KW-1015">Disulfide bond</keyword>